<sequence>MMKQAKIGLLMFLLIILTGCEQVLNDTGEEMIQSQDIKQSEELLLQSDGEDIELLIVNQEIVKELQDYLPLSLSLHELNGNEWFTNLPLELSMKSENIGVIEKGDITLFGNNTLVIFYETHETKYPYTRVGKIKDVSYLENIKNSTEILIKNK</sequence>
<name>A0A429ZPP9_9ENTE</name>
<evidence type="ECO:0000313" key="3">
    <source>
        <dbReference type="Proteomes" id="UP000288490"/>
    </source>
</evidence>
<dbReference type="Gene3D" id="2.40.100.20">
    <property type="match status" value="1"/>
</dbReference>
<protein>
    <recommendedName>
        <fullName evidence="1">Cyclophilin-like domain-containing protein</fullName>
    </recommendedName>
</protein>
<dbReference type="EMBL" id="NGJT01000003">
    <property type="protein sequence ID" value="RST95661.1"/>
    <property type="molecule type" value="Genomic_DNA"/>
</dbReference>
<dbReference type="AlphaFoldDB" id="A0A429ZPP9"/>
<proteinExistence type="predicted"/>
<dbReference type="RefSeq" id="WP_125956489.1">
    <property type="nucleotide sequence ID" value="NZ_JAQEJV010000003.1"/>
</dbReference>
<keyword evidence="3" id="KW-1185">Reference proteome</keyword>
<dbReference type="OrthoDB" id="9801466at2"/>
<feature type="domain" description="Cyclophilin-like" evidence="1">
    <location>
        <begin position="46"/>
        <end position="148"/>
    </location>
</feature>
<reference evidence="2 3" key="1">
    <citation type="submission" date="2017-05" db="EMBL/GenBank/DDBJ databases">
        <title>Vagococcus spp. assemblies.</title>
        <authorList>
            <person name="Gulvik C.A."/>
        </authorList>
    </citation>
    <scope>NUCLEOTIDE SEQUENCE [LARGE SCALE GENOMIC DNA]</scope>
    <source>
        <strain evidence="2 3">SS1994</strain>
    </source>
</reference>
<evidence type="ECO:0000313" key="2">
    <source>
        <dbReference type="EMBL" id="RST95661.1"/>
    </source>
</evidence>
<dbReference type="SUPFAM" id="SSF50891">
    <property type="entry name" value="Cyclophilin-like"/>
    <property type="match status" value="1"/>
</dbReference>
<evidence type="ECO:0000259" key="1">
    <source>
        <dbReference type="Pfam" id="PF18050"/>
    </source>
</evidence>
<dbReference type="PROSITE" id="PS51257">
    <property type="entry name" value="PROKAR_LIPOPROTEIN"/>
    <property type="match status" value="1"/>
</dbReference>
<dbReference type="InterPro" id="IPR029000">
    <property type="entry name" value="Cyclophilin-like_dom_sf"/>
</dbReference>
<gene>
    <name evidence="2" type="ORF">CBF36_02980</name>
</gene>
<dbReference type="Pfam" id="PF18050">
    <property type="entry name" value="Cyclophil_like2"/>
    <property type="match status" value="1"/>
</dbReference>
<comment type="caution">
    <text evidence="2">The sequence shown here is derived from an EMBL/GenBank/DDBJ whole genome shotgun (WGS) entry which is preliminary data.</text>
</comment>
<organism evidence="2 3">
    <name type="scientific">Vagococcus bubulae</name>
    <dbReference type="NCBI Taxonomy" id="1977868"/>
    <lineage>
        <taxon>Bacteria</taxon>
        <taxon>Bacillati</taxon>
        <taxon>Bacillota</taxon>
        <taxon>Bacilli</taxon>
        <taxon>Lactobacillales</taxon>
        <taxon>Enterococcaceae</taxon>
        <taxon>Vagococcus</taxon>
    </lineage>
</organism>
<dbReference type="InterPro" id="IPR041183">
    <property type="entry name" value="Cyclophilin-like"/>
</dbReference>
<accession>A0A429ZPP9</accession>
<dbReference type="Proteomes" id="UP000288490">
    <property type="component" value="Unassembled WGS sequence"/>
</dbReference>